<reference evidence="2 3" key="1">
    <citation type="journal article" date="2008" name="Nature">
        <title>The genome of Laccaria bicolor provides insights into mycorrhizal symbiosis.</title>
        <authorList>
            <person name="Martin F."/>
            <person name="Aerts A."/>
            <person name="Ahren D."/>
            <person name="Brun A."/>
            <person name="Danchin E.G.J."/>
            <person name="Duchaussoy F."/>
            <person name="Gibon J."/>
            <person name="Kohler A."/>
            <person name="Lindquist E."/>
            <person name="Pereda V."/>
            <person name="Salamov A."/>
            <person name="Shapiro H.J."/>
            <person name="Wuyts J."/>
            <person name="Blaudez D."/>
            <person name="Buee M."/>
            <person name="Brokstein P."/>
            <person name="Canbaeck B."/>
            <person name="Cohen D."/>
            <person name="Courty P.E."/>
            <person name="Coutinho P.M."/>
            <person name="Delaruelle C."/>
            <person name="Detter J.C."/>
            <person name="Deveau A."/>
            <person name="DiFazio S."/>
            <person name="Duplessis S."/>
            <person name="Fraissinet-Tachet L."/>
            <person name="Lucic E."/>
            <person name="Frey-Klett P."/>
            <person name="Fourrey C."/>
            <person name="Feussner I."/>
            <person name="Gay G."/>
            <person name="Grimwood J."/>
            <person name="Hoegger P.J."/>
            <person name="Jain P."/>
            <person name="Kilaru S."/>
            <person name="Labbe J."/>
            <person name="Lin Y.C."/>
            <person name="Legue V."/>
            <person name="Le Tacon F."/>
            <person name="Marmeisse R."/>
            <person name="Melayah D."/>
            <person name="Montanini B."/>
            <person name="Muratet M."/>
            <person name="Nehls U."/>
            <person name="Niculita-Hirzel H."/>
            <person name="Oudot-Le Secq M.P."/>
            <person name="Peter M."/>
            <person name="Quesneville H."/>
            <person name="Rajashekar B."/>
            <person name="Reich M."/>
            <person name="Rouhier N."/>
            <person name="Schmutz J."/>
            <person name="Yin T."/>
            <person name="Chalot M."/>
            <person name="Henrissat B."/>
            <person name="Kuees U."/>
            <person name="Lucas S."/>
            <person name="Van de Peer Y."/>
            <person name="Podila G.K."/>
            <person name="Polle A."/>
            <person name="Pukkila P.J."/>
            <person name="Richardson P.M."/>
            <person name="Rouze P."/>
            <person name="Sanders I.R."/>
            <person name="Stajich J.E."/>
            <person name="Tunlid A."/>
            <person name="Tuskan G."/>
            <person name="Grigoriev I.V."/>
        </authorList>
    </citation>
    <scope>NUCLEOTIDE SEQUENCE [LARGE SCALE GENOMIC DNA]</scope>
    <source>
        <strain evidence="3">S238N-H82 / ATCC MYA-4686</strain>
    </source>
</reference>
<evidence type="ECO:0000313" key="2">
    <source>
        <dbReference type="EMBL" id="EDR05137.1"/>
    </source>
</evidence>
<dbReference type="HOGENOM" id="CLU_763056_0_0_1"/>
<dbReference type="OrthoDB" id="2355984at2759"/>
<dbReference type="RefSeq" id="XP_001884102.1">
    <property type="nucleotide sequence ID" value="XM_001884067.1"/>
</dbReference>
<dbReference type="Proteomes" id="UP000001194">
    <property type="component" value="Unassembled WGS sequence"/>
</dbReference>
<gene>
    <name evidence="2" type="ORF">LACBIDRAFT_329907</name>
</gene>
<dbReference type="STRING" id="486041.B0DJL1"/>
<evidence type="ECO:0000256" key="1">
    <source>
        <dbReference type="SAM" id="SignalP"/>
    </source>
</evidence>
<feature type="chain" id="PRO_5002749124" evidence="1">
    <location>
        <begin position="20"/>
        <end position="393"/>
    </location>
</feature>
<organism evidence="3">
    <name type="scientific">Laccaria bicolor (strain S238N-H82 / ATCC MYA-4686)</name>
    <name type="common">Bicoloured deceiver</name>
    <name type="synonym">Laccaria laccata var. bicolor</name>
    <dbReference type="NCBI Taxonomy" id="486041"/>
    <lineage>
        <taxon>Eukaryota</taxon>
        <taxon>Fungi</taxon>
        <taxon>Dikarya</taxon>
        <taxon>Basidiomycota</taxon>
        <taxon>Agaricomycotina</taxon>
        <taxon>Agaricomycetes</taxon>
        <taxon>Agaricomycetidae</taxon>
        <taxon>Agaricales</taxon>
        <taxon>Agaricineae</taxon>
        <taxon>Hydnangiaceae</taxon>
        <taxon>Laccaria</taxon>
    </lineage>
</organism>
<dbReference type="KEGG" id="lbc:LACBIDRAFT_329907"/>
<dbReference type="AlphaFoldDB" id="B0DJL1"/>
<evidence type="ECO:0000313" key="3">
    <source>
        <dbReference type="Proteomes" id="UP000001194"/>
    </source>
</evidence>
<proteinExistence type="predicted"/>
<name>B0DJL1_LACBS</name>
<sequence>MKLSILLFLLILLLSQLLGMNKILIKVKEVKNYVKKGNIQLKTQILNRTMTNKTIQACLGISWLRTPFLLRAIPFSRILDHHGSLKWLRYPESTHTYFMAFQIMMLPLLQPLKRPSLDISLSLRIINITSKKLSIAALVDNDPKLHQRVVLKEETLTKIKHPTSIQNQTNLNILGLYLTSFIITLELLKLYAIDPKGTKHSLVNSPTCPEFPDSEWTNILARRAVNLDAVLSGYYSTSNNNERVEEIGDLEICFGTVNPTKTVSTAGEWSIAWNRASQATSTAFPHRAGELAEYAEYIVGLFAATDAHFHDCVILFDKAVRRRIGTRRDLELTDLNKFSDLRSTHMDSIGAAVVQRASLATNIKPNSTSQKKIQEPCNRWNEGLCALEASQCR</sequence>
<dbReference type="EMBL" id="DS547114">
    <property type="protein sequence ID" value="EDR05137.1"/>
    <property type="molecule type" value="Genomic_DNA"/>
</dbReference>
<keyword evidence="1" id="KW-0732">Signal</keyword>
<dbReference type="GeneID" id="6079780"/>
<protein>
    <submittedName>
        <fullName evidence="2">Predicted protein</fullName>
    </submittedName>
</protein>
<accession>B0DJL1</accession>
<keyword evidence="3" id="KW-1185">Reference proteome</keyword>
<feature type="signal peptide" evidence="1">
    <location>
        <begin position="1"/>
        <end position="19"/>
    </location>
</feature>
<dbReference type="InParanoid" id="B0DJL1"/>